<proteinExistence type="inferred from homology"/>
<reference evidence="5" key="1">
    <citation type="submission" date="2020-07" db="EMBL/GenBank/DDBJ databases">
        <authorList>
            <person name="Lin J."/>
        </authorList>
    </citation>
    <scope>NUCLEOTIDE SEQUENCE</scope>
</reference>
<dbReference type="AlphaFoldDB" id="A0A6V7QJU9"/>
<protein>
    <recommendedName>
        <fullName evidence="6">AMP-dependent synthetase/ligase domain-containing protein</fullName>
    </recommendedName>
</protein>
<gene>
    <name evidence="5" type="ORF">CB5_LOCUS26653</name>
</gene>
<evidence type="ECO:0000256" key="3">
    <source>
        <dbReference type="SAM" id="MobiDB-lite"/>
    </source>
</evidence>
<dbReference type="PANTHER" id="PTHR43201:SF5">
    <property type="entry name" value="MEDIUM-CHAIN ACYL-COA LIGASE ACSF2, MITOCHONDRIAL"/>
    <property type="match status" value="1"/>
</dbReference>
<keyword evidence="2" id="KW-0436">Ligase</keyword>
<feature type="transmembrane region" description="Helical" evidence="4">
    <location>
        <begin position="52"/>
        <end position="70"/>
    </location>
</feature>
<dbReference type="SUPFAM" id="SSF56801">
    <property type="entry name" value="Acetyl-CoA synthetase-like"/>
    <property type="match status" value="1"/>
</dbReference>
<dbReference type="GO" id="GO:0031956">
    <property type="term" value="F:medium-chain fatty acid-CoA ligase activity"/>
    <property type="evidence" value="ECO:0007669"/>
    <property type="project" value="TreeGrafter"/>
</dbReference>
<sequence length="256" mass="26299">MTTPLSPSLALPRPSRPLLFPPPPLPTTSTPQPRCGAATSERGVLSSGGDDAVAFSIFLFLFLFFLLQVSCRNSVPGAADRHRGQGGQPCSGGGGEGGRGGGDHGGGGGGAGGMQAGPQGGPLTQLNLAASVNNIRSVYPLSEPDATVVVLPLFHVHGLVVALLSSLAAGAPRRSQLRGASRRRHSGARCTRGCHVPEPEGAYLELRFVRSCSASLAQAVLARLEAALDAPVLEAYAMTEAAHLMTSNPLPEDDVR</sequence>
<feature type="region of interest" description="Disordered" evidence="3">
    <location>
        <begin position="1"/>
        <end position="43"/>
    </location>
</feature>
<evidence type="ECO:0000256" key="2">
    <source>
        <dbReference type="ARBA" id="ARBA00022598"/>
    </source>
</evidence>
<keyword evidence="4" id="KW-0472">Membrane</keyword>
<feature type="compositionally biased region" description="Gly residues" evidence="3">
    <location>
        <begin position="85"/>
        <end position="120"/>
    </location>
</feature>
<evidence type="ECO:0000256" key="1">
    <source>
        <dbReference type="ARBA" id="ARBA00006432"/>
    </source>
</evidence>
<dbReference type="PANTHER" id="PTHR43201">
    <property type="entry name" value="ACYL-COA SYNTHETASE"/>
    <property type="match status" value="1"/>
</dbReference>
<dbReference type="EMBL" id="LR862136">
    <property type="protein sequence ID" value="CAD1843442.1"/>
    <property type="molecule type" value="Genomic_DNA"/>
</dbReference>
<evidence type="ECO:0000313" key="5">
    <source>
        <dbReference type="EMBL" id="CAD1843442.1"/>
    </source>
</evidence>
<evidence type="ECO:0000256" key="4">
    <source>
        <dbReference type="SAM" id="Phobius"/>
    </source>
</evidence>
<organism evidence="5">
    <name type="scientific">Ananas comosus var. bracteatus</name>
    <name type="common">red pineapple</name>
    <dbReference type="NCBI Taxonomy" id="296719"/>
    <lineage>
        <taxon>Eukaryota</taxon>
        <taxon>Viridiplantae</taxon>
        <taxon>Streptophyta</taxon>
        <taxon>Embryophyta</taxon>
        <taxon>Tracheophyta</taxon>
        <taxon>Spermatophyta</taxon>
        <taxon>Magnoliopsida</taxon>
        <taxon>Liliopsida</taxon>
        <taxon>Poales</taxon>
        <taxon>Bromeliaceae</taxon>
        <taxon>Bromelioideae</taxon>
        <taxon>Ananas</taxon>
    </lineage>
</organism>
<evidence type="ECO:0008006" key="6">
    <source>
        <dbReference type="Google" id="ProtNLM"/>
    </source>
</evidence>
<feature type="compositionally biased region" description="Low complexity" evidence="3">
    <location>
        <begin position="1"/>
        <end position="18"/>
    </location>
</feature>
<dbReference type="Gene3D" id="3.40.50.12780">
    <property type="entry name" value="N-terminal domain of ligase-like"/>
    <property type="match status" value="1"/>
</dbReference>
<feature type="region of interest" description="Disordered" evidence="3">
    <location>
        <begin position="76"/>
        <end position="122"/>
    </location>
</feature>
<comment type="similarity">
    <text evidence="1">Belongs to the ATP-dependent AMP-binding enzyme family.</text>
</comment>
<dbReference type="GO" id="GO:0006631">
    <property type="term" value="P:fatty acid metabolic process"/>
    <property type="evidence" value="ECO:0007669"/>
    <property type="project" value="TreeGrafter"/>
</dbReference>
<keyword evidence="4" id="KW-1133">Transmembrane helix</keyword>
<dbReference type="InterPro" id="IPR042099">
    <property type="entry name" value="ANL_N_sf"/>
</dbReference>
<accession>A0A6V7QJU9</accession>
<name>A0A6V7QJU9_ANACO</name>
<keyword evidence="4" id="KW-0812">Transmembrane</keyword>